<name>A0A1G1VMP0_9BACT</name>
<keyword evidence="1" id="KW-1133">Transmembrane helix</keyword>
<sequence>MQNKGFTLIELLVVIGIVAILSTIVLVAINPARQFATARDTARRNDLYQILNAVHQYAVDNRGIYPSQIQTGNWIDIGSGGLNMAADLVPTYIPAIPIDPQSGDAALTGYVLAREADGRLNATAANAEITIPLTITR</sequence>
<proteinExistence type="predicted"/>
<evidence type="ECO:0000313" key="2">
    <source>
        <dbReference type="EMBL" id="OGY16648.1"/>
    </source>
</evidence>
<keyword evidence="1" id="KW-0472">Membrane</keyword>
<comment type="caution">
    <text evidence="2">The sequence shown here is derived from an EMBL/GenBank/DDBJ whole genome shotgun (WGS) entry which is preliminary data.</text>
</comment>
<evidence type="ECO:0008006" key="4">
    <source>
        <dbReference type="Google" id="ProtNLM"/>
    </source>
</evidence>
<dbReference type="NCBIfam" id="TIGR02532">
    <property type="entry name" value="IV_pilin_GFxxxE"/>
    <property type="match status" value="1"/>
</dbReference>
<dbReference type="PANTHER" id="PTHR30093">
    <property type="entry name" value="GENERAL SECRETION PATHWAY PROTEIN G"/>
    <property type="match status" value="1"/>
</dbReference>
<evidence type="ECO:0000256" key="1">
    <source>
        <dbReference type="SAM" id="Phobius"/>
    </source>
</evidence>
<dbReference type="Pfam" id="PF07963">
    <property type="entry name" value="N_methyl"/>
    <property type="match status" value="1"/>
</dbReference>
<dbReference type="EMBL" id="MHCI01000013">
    <property type="protein sequence ID" value="OGY16648.1"/>
    <property type="molecule type" value="Genomic_DNA"/>
</dbReference>
<gene>
    <name evidence="2" type="ORF">A2785_03385</name>
</gene>
<evidence type="ECO:0000313" key="3">
    <source>
        <dbReference type="Proteomes" id="UP000179069"/>
    </source>
</evidence>
<protein>
    <recommendedName>
        <fullName evidence="4">Type II secretion system protein GspG C-terminal domain-containing protein</fullName>
    </recommendedName>
</protein>
<dbReference type="AlphaFoldDB" id="A0A1G1VMP0"/>
<keyword evidence="1" id="KW-0812">Transmembrane</keyword>
<dbReference type="SUPFAM" id="SSF54523">
    <property type="entry name" value="Pili subunits"/>
    <property type="match status" value="1"/>
</dbReference>
<reference evidence="2 3" key="1">
    <citation type="journal article" date="2016" name="Nat. Commun.">
        <title>Thousands of microbial genomes shed light on interconnected biogeochemical processes in an aquifer system.</title>
        <authorList>
            <person name="Anantharaman K."/>
            <person name="Brown C.T."/>
            <person name="Hug L.A."/>
            <person name="Sharon I."/>
            <person name="Castelle C.J."/>
            <person name="Probst A.J."/>
            <person name="Thomas B.C."/>
            <person name="Singh A."/>
            <person name="Wilkins M.J."/>
            <person name="Karaoz U."/>
            <person name="Brodie E.L."/>
            <person name="Williams K.H."/>
            <person name="Hubbard S.S."/>
            <person name="Banfield J.F."/>
        </authorList>
    </citation>
    <scope>NUCLEOTIDE SEQUENCE [LARGE SCALE GENOMIC DNA]</scope>
</reference>
<dbReference type="Proteomes" id="UP000179069">
    <property type="component" value="Unassembled WGS sequence"/>
</dbReference>
<dbReference type="InterPro" id="IPR045584">
    <property type="entry name" value="Pilin-like"/>
</dbReference>
<feature type="transmembrane region" description="Helical" evidence="1">
    <location>
        <begin position="6"/>
        <end position="29"/>
    </location>
</feature>
<dbReference type="PROSITE" id="PS00409">
    <property type="entry name" value="PROKAR_NTER_METHYL"/>
    <property type="match status" value="1"/>
</dbReference>
<organism evidence="2 3">
    <name type="scientific">Candidatus Chisholmbacteria bacterium RIFCSPHIGHO2_01_FULL_49_18</name>
    <dbReference type="NCBI Taxonomy" id="1797590"/>
    <lineage>
        <taxon>Bacteria</taxon>
        <taxon>Candidatus Chisholmiibacteriota</taxon>
    </lineage>
</organism>
<dbReference type="Gene3D" id="3.30.700.10">
    <property type="entry name" value="Glycoprotein, Type 4 Pilin"/>
    <property type="match status" value="1"/>
</dbReference>
<accession>A0A1G1VMP0</accession>
<dbReference type="InterPro" id="IPR012902">
    <property type="entry name" value="N_methyl_site"/>
</dbReference>